<feature type="domain" description="Helicase C-terminal" evidence="3">
    <location>
        <begin position="688"/>
        <end position="868"/>
    </location>
</feature>
<dbReference type="InterPro" id="IPR027417">
    <property type="entry name" value="P-loop_NTPase"/>
</dbReference>
<dbReference type="Gene3D" id="3.30.870.10">
    <property type="entry name" value="Endonuclease Chain A"/>
    <property type="match status" value="1"/>
</dbReference>
<dbReference type="InterPro" id="IPR001650">
    <property type="entry name" value="Helicase_C-like"/>
</dbReference>
<dbReference type="InterPro" id="IPR025202">
    <property type="entry name" value="PLD-like_dom"/>
</dbReference>
<dbReference type="InterPro" id="IPR049730">
    <property type="entry name" value="SNF2/RAD54-like_C"/>
</dbReference>
<dbReference type="InterPro" id="IPR000330">
    <property type="entry name" value="SNF2_N"/>
</dbReference>
<dbReference type="SMART" id="SM00490">
    <property type="entry name" value="HELICc"/>
    <property type="match status" value="1"/>
</dbReference>
<dbReference type="EMBL" id="LAZR01005048">
    <property type="protein sequence ID" value="KKN03310.1"/>
    <property type="molecule type" value="Genomic_DNA"/>
</dbReference>
<organism evidence="4">
    <name type="scientific">marine sediment metagenome</name>
    <dbReference type="NCBI Taxonomy" id="412755"/>
    <lineage>
        <taxon>unclassified sequences</taxon>
        <taxon>metagenomes</taxon>
        <taxon>ecological metagenomes</taxon>
    </lineage>
</organism>
<accession>A0A0F9M7E8</accession>
<evidence type="ECO:0000313" key="4">
    <source>
        <dbReference type="EMBL" id="KKN03310.1"/>
    </source>
</evidence>
<dbReference type="InterPro" id="IPR014001">
    <property type="entry name" value="Helicase_ATP-bd"/>
</dbReference>
<dbReference type="Gene3D" id="3.40.50.10810">
    <property type="entry name" value="Tandem AAA-ATPase domain"/>
    <property type="match status" value="1"/>
</dbReference>
<evidence type="ECO:0000259" key="2">
    <source>
        <dbReference type="PROSITE" id="PS51192"/>
    </source>
</evidence>
<proteinExistence type="predicted"/>
<reference evidence="4" key="1">
    <citation type="journal article" date="2015" name="Nature">
        <title>Complex archaea that bridge the gap between prokaryotes and eukaryotes.</title>
        <authorList>
            <person name="Spang A."/>
            <person name="Saw J.H."/>
            <person name="Jorgensen S.L."/>
            <person name="Zaremba-Niedzwiedzka K."/>
            <person name="Martijn J."/>
            <person name="Lind A.E."/>
            <person name="van Eijk R."/>
            <person name="Schleper C."/>
            <person name="Guy L."/>
            <person name="Ettema T.J."/>
        </authorList>
    </citation>
    <scope>NUCLEOTIDE SEQUENCE</scope>
</reference>
<dbReference type="PROSITE" id="PS51192">
    <property type="entry name" value="HELICASE_ATP_BIND_1"/>
    <property type="match status" value="1"/>
</dbReference>
<keyword evidence="1" id="KW-0378">Hydrolase</keyword>
<dbReference type="Pfam" id="PF00271">
    <property type="entry name" value="Helicase_C"/>
    <property type="match status" value="1"/>
</dbReference>
<dbReference type="Gene3D" id="3.40.50.300">
    <property type="entry name" value="P-loop containing nucleotide triphosphate hydrolases"/>
    <property type="match status" value="1"/>
</dbReference>
<evidence type="ECO:0000259" key="3">
    <source>
        <dbReference type="PROSITE" id="PS51194"/>
    </source>
</evidence>
<protein>
    <recommendedName>
        <fullName evidence="5">Helicase C-terminal domain-containing protein</fullName>
    </recommendedName>
</protein>
<dbReference type="SMART" id="SM00487">
    <property type="entry name" value="DEXDc"/>
    <property type="match status" value="1"/>
</dbReference>
<comment type="caution">
    <text evidence="4">The sequence shown here is derived from an EMBL/GenBank/DDBJ whole genome shotgun (WGS) entry which is preliminary data.</text>
</comment>
<gene>
    <name evidence="4" type="ORF">LCGC14_1108930</name>
</gene>
<dbReference type="GO" id="GO:0005524">
    <property type="term" value="F:ATP binding"/>
    <property type="evidence" value="ECO:0007669"/>
    <property type="project" value="InterPro"/>
</dbReference>
<dbReference type="PROSITE" id="PS51194">
    <property type="entry name" value="HELICASE_CTER"/>
    <property type="match status" value="1"/>
</dbReference>
<dbReference type="CDD" id="cd18793">
    <property type="entry name" value="SF2_C_SNF"/>
    <property type="match status" value="1"/>
</dbReference>
<dbReference type="Pfam" id="PF13091">
    <property type="entry name" value="PLDc_2"/>
    <property type="match status" value="1"/>
</dbReference>
<dbReference type="GO" id="GO:0016787">
    <property type="term" value="F:hydrolase activity"/>
    <property type="evidence" value="ECO:0007669"/>
    <property type="project" value="UniProtKB-KW"/>
</dbReference>
<dbReference type="PANTHER" id="PTHR45766:SF6">
    <property type="entry name" value="SWI_SNF-RELATED MATRIX-ASSOCIATED ACTIN-DEPENDENT REGULATOR OF CHROMATIN SUBFAMILY A-LIKE PROTEIN 1"/>
    <property type="match status" value="1"/>
</dbReference>
<name>A0A0F9M7E8_9ZZZZ</name>
<evidence type="ECO:0008006" key="5">
    <source>
        <dbReference type="Google" id="ProtNLM"/>
    </source>
</evidence>
<sequence>MSGIIDNCNIKLEEVIKNALKDQNLKKVYIAVGYFYISGFRKIYPELKDLINRGGKIYFIIGNNVNRKTYDDLLEIYGDITIASGKQRVDIITNEEKEELVEKTKENFQKQILYATPEMTLEDYLIDLKEWVREGVSGKRKFNLRIYTKEKFHSKAYIFEKDTPISINPPYSGIVGSSNLSISGLCGNTELNALVYDANAQTLIEWFKEKWDLSDDFSKDLFDVINKSWASFIPGTEGFPDPYFVYVKAIYEMYIKSLETTQEVIRSFEIYQDLFEFQKWAVLRGIEVARKYNGVIISDVVGMGKSYIGAACLEHFYRRNEILGRRGKILIICPPKLKPMWKGIINKYSLNARILSQGMLSNEDYDQVLMSEFENTISVLIDESHHFRNKNTIRYENISKFLPIVNEVILLSATPYSKGVRDVYNQVKLFHLEDMTKIPINPPNLLEFVRKVEHENASLSELLTHIMVRRTRYDILNQYGEKDSTGQLYIEMKGEKKYFPKRLLKTIEYYIERIYGVGFYSEIVDLLRDLTYSRYSLGNYLLPKFISETKYSNLSTIGNNLRGLMKSLLLKRLESSIYSFKETLGRILNSYNNFLGLIHKGKIVMGKKVDQLLREEDDLDDISERVEFLLKEDKIEFYDPAAFDLGKLKTDLKSDINDLQQIFDKINSICEEIQKDYKKDDKIIKLKGLVNTLITGKSKFTEKPLEKILIFSQYSDTIQYIQMAIKWLTDNNLLDNALKIEFVTSNTKNVYKIVERFAPKANKVEHLISKEKEIEILATTDVMSEGINLQDANCVINYDIHWNPLKLIQRIGRVDRLGSEHDAIYVFNFLPEKELENDLHIVEKVEARIKEINDVFGMDSKLLKEDESPNLSYMTKIYEEDIDEVEDFERKILIGEDPITDSLNLLKKLMQKDPELIAKIKELDGIRSAKEWNEKFDGIFVLCKAGNYLTPYIINFEEKVAPKLETSIPEYILKQIKSEPEDKATNIDKKLFRLNYTRACKIAIEEFKKDIRERKKIVQPKKSTARRYIERQLRVYSEEIEDKDLKNTVNYYWKIIHSTNIDPALNEFKRIEKEKIKRIEVYRAVESIIQKYNLEDKWKNKKEWQKTFDEPIHILCGMYLKGSK</sequence>
<dbReference type="InterPro" id="IPR038718">
    <property type="entry name" value="SNF2-like_sf"/>
</dbReference>
<dbReference type="SUPFAM" id="SSF52540">
    <property type="entry name" value="P-loop containing nucleoside triphosphate hydrolases"/>
    <property type="match status" value="2"/>
</dbReference>
<evidence type="ECO:0000256" key="1">
    <source>
        <dbReference type="ARBA" id="ARBA00022801"/>
    </source>
</evidence>
<dbReference type="SUPFAM" id="SSF56024">
    <property type="entry name" value="Phospholipase D/nuclease"/>
    <property type="match status" value="1"/>
</dbReference>
<dbReference type="Pfam" id="PF00176">
    <property type="entry name" value="SNF2-rel_dom"/>
    <property type="match status" value="1"/>
</dbReference>
<dbReference type="AlphaFoldDB" id="A0A0F9M7E8"/>
<dbReference type="PANTHER" id="PTHR45766">
    <property type="entry name" value="DNA ANNEALING HELICASE AND ENDONUCLEASE ZRANB3 FAMILY MEMBER"/>
    <property type="match status" value="1"/>
</dbReference>
<feature type="domain" description="Helicase ATP-binding" evidence="2">
    <location>
        <begin position="286"/>
        <end position="433"/>
    </location>
</feature>